<evidence type="ECO:0000259" key="2">
    <source>
        <dbReference type="Pfam" id="PF04167"/>
    </source>
</evidence>
<dbReference type="Gene3D" id="2.40.380.10">
    <property type="entry name" value="FomD-like"/>
    <property type="match status" value="1"/>
</dbReference>
<dbReference type="Pfam" id="PF04167">
    <property type="entry name" value="DUF402"/>
    <property type="match status" value="1"/>
</dbReference>
<gene>
    <name evidence="3" type="ORF">SDC9_162551</name>
</gene>
<dbReference type="SUPFAM" id="SSF159234">
    <property type="entry name" value="FomD-like"/>
    <property type="match status" value="1"/>
</dbReference>
<evidence type="ECO:0000256" key="1">
    <source>
        <dbReference type="ARBA" id="ARBA00022801"/>
    </source>
</evidence>
<keyword evidence="1" id="KW-0378">Hydrolase</keyword>
<dbReference type="InterPro" id="IPR050212">
    <property type="entry name" value="Ntdp-like"/>
</dbReference>
<organism evidence="3">
    <name type="scientific">bioreactor metagenome</name>
    <dbReference type="NCBI Taxonomy" id="1076179"/>
    <lineage>
        <taxon>unclassified sequences</taxon>
        <taxon>metagenomes</taxon>
        <taxon>ecological metagenomes</taxon>
    </lineage>
</organism>
<dbReference type="InterPro" id="IPR035930">
    <property type="entry name" value="FomD-like_sf"/>
</dbReference>
<evidence type="ECO:0000313" key="3">
    <source>
        <dbReference type="EMBL" id="MPN15221.1"/>
    </source>
</evidence>
<sequence length="102" mass="12498">MIRKTGIYYYCNLASPSLYDGEAIKNIDYDLDIKLYPNGEYEILDEDEYQEHGHEMNYPNDIKMIVETQMQELIRRIKEMEDPFNDETINKYYKIYQKMYKR</sequence>
<dbReference type="InterPro" id="IPR007295">
    <property type="entry name" value="DUF402"/>
</dbReference>
<dbReference type="PANTHER" id="PTHR39159">
    <property type="match status" value="1"/>
</dbReference>
<accession>A0A645FLE4</accession>
<dbReference type="AlphaFoldDB" id="A0A645FLE4"/>
<protein>
    <recommendedName>
        <fullName evidence="2">DUF402 domain-containing protein</fullName>
    </recommendedName>
</protein>
<dbReference type="PANTHER" id="PTHR39159:SF1">
    <property type="entry name" value="UPF0374 PROTEIN YGAC"/>
    <property type="match status" value="1"/>
</dbReference>
<reference evidence="3" key="1">
    <citation type="submission" date="2019-08" db="EMBL/GenBank/DDBJ databases">
        <authorList>
            <person name="Kucharzyk K."/>
            <person name="Murdoch R.W."/>
            <person name="Higgins S."/>
            <person name="Loffler F."/>
        </authorList>
    </citation>
    <scope>NUCLEOTIDE SEQUENCE</scope>
</reference>
<comment type="caution">
    <text evidence="3">The sequence shown here is derived from an EMBL/GenBank/DDBJ whole genome shotgun (WGS) entry which is preliminary data.</text>
</comment>
<name>A0A645FLE4_9ZZZZ</name>
<dbReference type="EMBL" id="VSSQ01061930">
    <property type="protein sequence ID" value="MPN15221.1"/>
    <property type="molecule type" value="Genomic_DNA"/>
</dbReference>
<feature type="domain" description="DUF402" evidence="2">
    <location>
        <begin position="4"/>
        <end position="79"/>
    </location>
</feature>
<dbReference type="GO" id="GO:0016787">
    <property type="term" value="F:hydrolase activity"/>
    <property type="evidence" value="ECO:0007669"/>
    <property type="project" value="UniProtKB-KW"/>
</dbReference>
<proteinExistence type="predicted"/>